<dbReference type="PANTHER" id="PTHR31123">
    <property type="entry name" value="ACCUMULATION OF DYADS PROTEIN 2-RELATED"/>
    <property type="match status" value="1"/>
</dbReference>
<keyword evidence="3 6" id="KW-0812">Transmembrane</keyword>
<evidence type="ECO:0000256" key="5">
    <source>
        <dbReference type="ARBA" id="ARBA00023136"/>
    </source>
</evidence>
<feature type="transmembrane region" description="Helical" evidence="6">
    <location>
        <begin position="73"/>
        <end position="95"/>
    </location>
</feature>
<dbReference type="STRING" id="133412.A0A1R1YGB1"/>
<comment type="caution">
    <text evidence="7">The sequence shown here is derived from an EMBL/GenBank/DDBJ whole genome shotgun (WGS) entry which is preliminary data.</text>
</comment>
<dbReference type="EMBL" id="LSSN01000091">
    <property type="protein sequence ID" value="OMJ25923.1"/>
    <property type="molecule type" value="Genomic_DNA"/>
</dbReference>
<sequence length="206" mass="22116">MAKFADPSPLGLCAFALTTLVLSMHNAGIGIPYGSPNNVVVGLAMFYGGLAQLLAGMWDFANGVTFGATAFTSYGAFWMSFAAILIPGFGVGAAWATNSRATAPNSLGIFLLGWSIFTFIMMIASYRIHLIMATLFTFLEVTFILLTIGEWKTSQAFMTAGGSFGFITALIAFYLAATHLINAKSGFVDMFNRDLSRKPANHDIEM</sequence>
<dbReference type="NCBIfam" id="NF038013">
    <property type="entry name" value="AceTr_1"/>
    <property type="match status" value="1"/>
</dbReference>
<evidence type="ECO:0000256" key="3">
    <source>
        <dbReference type="ARBA" id="ARBA00022692"/>
    </source>
</evidence>
<evidence type="ECO:0000313" key="8">
    <source>
        <dbReference type="Proteomes" id="UP000187283"/>
    </source>
</evidence>
<dbReference type="PANTHER" id="PTHR31123:SF1">
    <property type="entry name" value="ACCUMULATION OF DYADS PROTEIN 2-RELATED"/>
    <property type="match status" value="1"/>
</dbReference>
<comment type="similarity">
    <text evidence="2">Belongs to the acetate uptake transporter (AceTr) (TC 2.A.96) family.</text>
</comment>
<keyword evidence="5 6" id="KW-0472">Membrane</keyword>
<dbReference type="Pfam" id="PF01184">
    <property type="entry name" value="Gpr1_Fun34_YaaH"/>
    <property type="match status" value="1"/>
</dbReference>
<accession>A0A1R1YGB1</accession>
<keyword evidence="4 6" id="KW-1133">Transmembrane helix</keyword>
<organism evidence="7 8">
    <name type="scientific">Smittium culicis</name>
    <dbReference type="NCBI Taxonomy" id="133412"/>
    <lineage>
        <taxon>Eukaryota</taxon>
        <taxon>Fungi</taxon>
        <taxon>Fungi incertae sedis</taxon>
        <taxon>Zoopagomycota</taxon>
        <taxon>Kickxellomycotina</taxon>
        <taxon>Harpellomycetes</taxon>
        <taxon>Harpellales</taxon>
        <taxon>Legeriomycetaceae</taxon>
        <taxon>Smittium</taxon>
    </lineage>
</organism>
<protein>
    <submittedName>
        <fullName evidence="7">Ammonia transport outward protein 2</fullName>
    </submittedName>
</protein>
<dbReference type="InterPro" id="IPR000791">
    <property type="entry name" value="Gpr1/Fun34/SatP-like"/>
</dbReference>
<comment type="subcellular location">
    <subcellularLocation>
        <location evidence="1">Membrane</location>
        <topology evidence="1">Multi-pass membrane protein</topology>
    </subcellularLocation>
</comment>
<gene>
    <name evidence="7" type="ORF">AYI70_g561</name>
</gene>
<dbReference type="AlphaFoldDB" id="A0A1R1YGB1"/>
<evidence type="ECO:0000256" key="4">
    <source>
        <dbReference type="ARBA" id="ARBA00022989"/>
    </source>
</evidence>
<keyword evidence="8" id="KW-1185">Reference proteome</keyword>
<dbReference type="Proteomes" id="UP000187283">
    <property type="component" value="Unassembled WGS sequence"/>
</dbReference>
<reference evidence="7 8" key="1">
    <citation type="submission" date="2017-01" db="EMBL/GenBank/DDBJ databases">
        <authorList>
            <person name="Mah S.A."/>
            <person name="Swanson W.J."/>
            <person name="Moy G.W."/>
            <person name="Vacquier V.D."/>
        </authorList>
    </citation>
    <scope>NUCLEOTIDE SEQUENCE [LARGE SCALE GENOMIC DNA]</scope>
    <source>
        <strain evidence="7 8">GSMNP</strain>
    </source>
</reference>
<evidence type="ECO:0000256" key="2">
    <source>
        <dbReference type="ARBA" id="ARBA00005587"/>
    </source>
</evidence>
<feature type="transmembrane region" description="Helical" evidence="6">
    <location>
        <begin position="155"/>
        <end position="177"/>
    </location>
</feature>
<proteinExistence type="inferred from homology"/>
<evidence type="ECO:0000256" key="1">
    <source>
        <dbReference type="ARBA" id="ARBA00004141"/>
    </source>
</evidence>
<dbReference type="GO" id="GO:0005886">
    <property type="term" value="C:plasma membrane"/>
    <property type="evidence" value="ECO:0007669"/>
    <property type="project" value="TreeGrafter"/>
</dbReference>
<dbReference type="GO" id="GO:0015123">
    <property type="term" value="F:acetate transmembrane transporter activity"/>
    <property type="evidence" value="ECO:0007669"/>
    <property type="project" value="TreeGrafter"/>
</dbReference>
<feature type="transmembrane region" description="Helical" evidence="6">
    <location>
        <begin position="130"/>
        <end position="149"/>
    </location>
</feature>
<name>A0A1R1YGB1_9FUNG</name>
<dbReference type="InterPro" id="IPR051633">
    <property type="entry name" value="AceTr"/>
</dbReference>
<evidence type="ECO:0000313" key="7">
    <source>
        <dbReference type="EMBL" id="OMJ25923.1"/>
    </source>
</evidence>
<feature type="transmembrane region" description="Helical" evidence="6">
    <location>
        <begin position="40"/>
        <end position="61"/>
    </location>
</feature>
<feature type="transmembrane region" description="Helical" evidence="6">
    <location>
        <begin position="107"/>
        <end position="123"/>
    </location>
</feature>
<evidence type="ECO:0000256" key="6">
    <source>
        <dbReference type="SAM" id="Phobius"/>
    </source>
</evidence>
<dbReference type="OrthoDB" id="3648309at2759"/>